<feature type="transmembrane region" description="Helical" evidence="5">
    <location>
        <begin position="328"/>
        <end position="346"/>
    </location>
</feature>
<feature type="transmembrane region" description="Helical" evidence="5">
    <location>
        <begin position="498"/>
        <end position="517"/>
    </location>
</feature>
<feature type="transmembrane region" description="Helical" evidence="5">
    <location>
        <begin position="71"/>
        <end position="97"/>
    </location>
</feature>
<evidence type="ECO:0000256" key="2">
    <source>
        <dbReference type="ARBA" id="ARBA00022692"/>
    </source>
</evidence>
<name>A0AAP0KV36_9MAGN</name>
<evidence type="ECO:0000256" key="1">
    <source>
        <dbReference type="ARBA" id="ARBA00004141"/>
    </source>
</evidence>
<evidence type="ECO:0000313" key="8">
    <source>
        <dbReference type="EMBL" id="KAK9159237.1"/>
    </source>
</evidence>
<dbReference type="SUPFAM" id="SSF103473">
    <property type="entry name" value="MFS general substrate transporter"/>
    <property type="match status" value="1"/>
</dbReference>
<feature type="transmembrane region" description="Helical" evidence="5">
    <location>
        <begin position="109"/>
        <end position="131"/>
    </location>
</feature>
<organism evidence="8 9">
    <name type="scientific">Stephania cephalantha</name>
    <dbReference type="NCBI Taxonomy" id="152367"/>
    <lineage>
        <taxon>Eukaryota</taxon>
        <taxon>Viridiplantae</taxon>
        <taxon>Streptophyta</taxon>
        <taxon>Embryophyta</taxon>
        <taxon>Tracheophyta</taxon>
        <taxon>Spermatophyta</taxon>
        <taxon>Magnoliopsida</taxon>
        <taxon>Ranunculales</taxon>
        <taxon>Menispermaceae</taxon>
        <taxon>Menispermoideae</taxon>
        <taxon>Cissampelideae</taxon>
        <taxon>Stephania</taxon>
    </lineage>
</organism>
<feature type="transmembrane region" description="Helical" evidence="5">
    <location>
        <begin position="418"/>
        <end position="446"/>
    </location>
</feature>
<keyword evidence="2 5" id="KW-0812">Transmembrane</keyword>
<evidence type="ECO:0000256" key="4">
    <source>
        <dbReference type="ARBA" id="ARBA00023136"/>
    </source>
</evidence>
<dbReference type="InterPro" id="IPR056555">
    <property type="entry name" value="NFD4_C"/>
</dbReference>
<feature type="transmembrane region" description="Helical" evidence="5">
    <location>
        <begin position="175"/>
        <end position="192"/>
    </location>
</feature>
<evidence type="ECO:0000256" key="5">
    <source>
        <dbReference type="SAM" id="Phobius"/>
    </source>
</evidence>
<dbReference type="AlphaFoldDB" id="A0AAP0KV36"/>
<dbReference type="Gene3D" id="1.20.1250.20">
    <property type="entry name" value="MFS general substrate transporter like domains"/>
    <property type="match status" value="1"/>
</dbReference>
<dbReference type="InterPro" id="IPR036259">
    <property type="entry name" value="MFS_trans_sf"/>
</dbReference>
<dbReference type="EMBL" id="JBBNAG010000002">
    <property type="protein sequence ID" value="KAK9159237.1"/>
    <property type="molecule type" value="Genomic_DNA"/>
</dbReference>
<evidence type="ECO:0000313" key="9">
    <source>
        <dbReference type="Proteomes" id="UP001419268"/>
    </source>
</evidence>
<feature type="domain" description="NFD4 C-terminal" evidence="7">
    <location>
        <begin position="315"/>
        <end position="523"/>
    </location>
</feature>
<keyword evidence="4 5" id="KW-0472">Membrane</keyword>
<feature type="transmembrane region" description="Helical" evidence="5">
    <location>
        <begin position="458"/>
        <end position="478"/>
    </location>
</feature>
<evidence type="ECO:0000256" key="3">
    <source>
        <dbReference type="ARBA" id="ARBA00022989"/>
    </source>
</evidence>
<protein>
    <recommendedName>
        <fullName evidence="10">Nodulin-like domain-containing protein</fullName>
    </recommendedName>
</protein>
<keyword evidence="9" id="KW-1185">Reference proteome</keyword>
<dbReference type="PANTHER" id="PTHR21576">
    <property type="entry name" value="UNCHARACTERIZED NODULIN-LIKE PROTEIN"/>
    <property type="match status" value="1"/>
</dbReference>
<feature type="transmembrane region" description="Helical" evidence="5">
    <location>
        <begin position="240"/>
        <end position="262"/>
    </location>
</feature>
<evidence type="ECO:0008006" key="10">
    <source>
        <dbReference type="Google" id="ProtNLM"/>
    </source>
</evidence>
<feature type="domain" description="Nodulin-like" evidence="6">
    <location>
        <begin position="11"/>
        <end position="259"/>
    </location>
</feature>
<proteinExistence type="predicted"/>
<reference evidence="8 9" key="1">
    <citation type="submission" date="2024-01" db="EMBL/GenBank/DDBJ databases">
        <title>Genome assemblies of Stephania.</title>
        <authorList>
            <person name="Yang L."/>
        </authorList>
    </citation>
    <scope>NUCLEOTIDE SEQUENCE [LARGE SCALE GENOMIC DNA]</scope>
    <source>
        <strain evidence="8">JXDWG</strain>
        <tissue evidence="8">Leaf</tissue>
    </source>
</reference>
<keyword evidence="3 5" id="KW-1133">Transmembrane helix</keyword>
<dbReference type="Pfam" id="PF06813">
    <property type="entry name" value="Nodulin-like"/>
    <property type="match status" value="1"/>
</dbReference>
<sequence>MTQYHSITSLQWLTLVGNIWLQSINGPNTDFPAYSSQLKHLLSLSQLQLNNLAFASDAGKLFGWLSGVATLYLPLWLVLLIGSTLGLLGYGVQFLLLAHKIPSLAYWHVFLLTVLAGNSTCWINTVCYMITIKNFPFDRQIAVGLSSSYVGLSAKIYTDIVDIVFASHRFGKAKAYLLLNSVLPLLVSIIVAPLMREIEIGKKIKRGVSKNGFVAMFAITMATGVYAVLGSLGALHELSLLVQAIGLGFLLVMPILVPFSAWMRECVEKKWEAKKLRRVHDLCTNDEVCVKTGSSVSVVIKEGHESDQMVVREREDIGVKLMVKRVEFWVYFFVYMFGGTLGLVFMNNLGQIADSRGHVNVSSLVSLSSSFGFFGRLVPSILDYYLFGNYMVSRVASIVALMVPMTGAFFLLLNTSSIALYMSTAIIGICSGAIVSIAVSTTSELFGVKNFSLNHNIVVVNIPIGSFLFGYLAAFVYQREGDAASGRCNGVDCYKTTFIIWGCLCSFGSLLAFILYVRTRKFYMQH</sequence>
<dbReference type="GO" id="GO:0016020">
    <property type="term" value="C:membrane"/>
    <property type="evidence" value="ECO:0007669"/>
    <property type="project" value="UniProtKB-SubCell"/>
</dbReference>
<gene>
    <name evidence="8" type="ORF">Scep_005811</name>
</gene>
<accession>A0AAP0KV36</accession>
<dbReference type="PANTHER" id="PTHR21576:SF11">
    <property type="entry name" value="MAJOR FACILITATOR SUPERFAMILY PROTEIN"/>
    <property type="match status" value="1"/>
</dbReference>
<evidence type="ECO:0000259" key="7">
    <source>
        <dbReference type="Pfam" id="PF23262"/>
    </source>
</evidence>
<dbReference type="Pfam" id="PF23262">
    <property type="entry name" value="NFD4_C"/>
    <property type="match status" value="1"/>
</dbReference>
<comment type="caution">
    <text evidence="8">The sequence shown here is derived from an EMBL/GenBank/DDBJ whole genome shotgun (WGS) entry which is preliminary data.</text>
</comment>
<feature type="transmembrane region" description="Helical" evidence="5">
    <location>
        <begin position="391"/>
        <end position="412"/>
    </location>
</feature>
<evidence type="ECO:0000259" key="6">
    <source>
        <dbReference type="Pfam" id="PF06813"/>
    </source>
</evidence>
<dbReference type="Proteomes" id="UP001419268">
    <property type="component" value="Unassembled WGS sequence"/>
</dbReference>
<comment type="subcellular location">
    <subcellularLocation>
        <location evidence="1">Membrane</location>
        <topology evidence="1">Multi-pass membrane protein</topology>
    </subcellularLocation>
</comment>
<dbReference type="InterPro" id="IPR010658">
    <property type="entry name" value="Nodulin-like"/>
</dbReference>
<feature type="transmembrane region" description="Helical" evidence="5">
    <location>
        <begin position="213"/>
        <end position="234"/>
    </location>
</feature>